<dbReference type="Proteomes" id="UP000585474">
    <property type="component" value="Unassembled WGS sequence"/>
</dbReference>
<sequence length="295" mass="33111">MVVATPMPIQSEKIKEVGLPTIDLSFDRSEVSKLIVKACEEFGFFKVINHVQIRPLFLKGPTLSPMTQLKFSSAVNGYIEAVRDLASDILDLLAEALWVPHTSVFSGLIRDVDSDSLIRLNHYPPLIKDSFEDGDTSLPHHHHPNNRIGFGEHSDPQILTLLRSNDVGGLQISPEEGVWVPVSPDPTAFFVNVGDVLHAMTNGRFVSVRHRALANSNRPRMSMAYFAAPPLQANITSLAQFVSQSRPNLYRAFTWAEYKKATYSLRLGDSRLKLFRLVEEDHEIASLQHQTCFKH</sequence>
<keyword evidence="1" id="KW-0408">Iron</keyword>
<dbReference type="InterPro" id="IPR005123">
    <property type="entry name" value="Oxoglu/Fe-dep_dioxygenase_dom"/>
</dbReference>
<reference evidence="3 4" key="1">
    <citation type="submission" date="2019-07" db="EMBL/GenBank/DDBJ databases">
        <title>De Novo Assembly of kiwifruit Actinidia rufa.</title>
        <authorList>
            <person name="Sugita-Konishi S."/>
            <person name="Sato K."/>
            <person name="Mori E."/>
            <person name="Abe Y."/>
            <person name="Kisaki G."/>
            <person name="Hamano K."/>
            <person name="Suezawa K."/>
            <person name="Otani M."/>
            <person name="Fukuda T."/>
            <person name="Manabe T."/>
            <person name="Gomi K."/>
            <person name="Tabuchi M."/>
            <person name="Akimitsu K."/>
            <person name="Kataoka I."/>
        </authorList>
    </citation>
    <scope>NUCLEOTIDE SEQUENCE [LARGE SCALE GENOMIC DNA]</scope>
    <source>
        <strain evidence="4">cv. Fuchu</strain>
    </source>
</reference>
<dbReference type="InterPro" id="IPR027443">
    <property type="entry name" value="IPNS-like_sf"/>
</dbReference>
<dbReference type="Pfam" id="PF03171">
    <property type="entry name" value="2OG-FeII_Oxy"/>
    <property type="match status" value="1"/>
</dbReference>
<evidence type="ECO:0000259" key="2">
    <source>
        <dbReference type="PROSITE" id="PS51471"/>
    </source>
</evidence>
<dbReference type="InterPro" id="IPR044861">
    <property type="entry name" value="IPNS-like_FE2OG_OXY"/>
</dbReference>
<keyword evidence="1" id="KW-0560">Oxidoreductase</keyword>
<dbReference type="Gene3D" id="2.60.120.330">
    <property type="entry name" value="B-lactam Antibiotic, Isopenicillin N Synthase, Chain"/>
    <property type="match status" value="2"/>
</dbReference>
<keyword evidence="1" id="KW-0479">Metal-binding</keyword>
<dbReference type="GO" id="GO:0016491">
    <property type="term" value="F:oxidoreductase activity"/>
    <property type="evidence" value="ECO:0007669"/>
    <property type="project" value="UniProtKB-KW"/>
</dbReference>
<dbReference type="GO" id="GO:0046872">
    <property type="term" value="F:metal ion binding"/>
    <property type="evidence" value="ECO:0007669"/>
    <property type="project" value="UniProtKB-KW"/>
</dbReference>
<evidence type="ECO:0000313" key="4">
    <source>
        <dbReference type="Proteomes" id="UP000585474"/>
    </source>
</evidence>
<evidence type="ECO:0000313" key="3">
    <source>
        <dbReference type="EMBL" id="GFZ11606.1"/>
    </source>
</evidence>
<gene>
    <name evidence="3" type="ORF">Acr_22g0010040</name>
</gene>
<dbReference type="PROSITE" id="PS51471">
    <property type="entry name" value="FE2OG_OXY"/>
    <property type="match status" value="1"/>
</dbReference>
<dbReference type="AlphaFoldDB" id="A0A7J0GLA9"/>
<dbReference type="PANTHER" id="PTHR47990">
    <property type="entry name" value="2-OXOGLUTARATE (2OG) AND FE(II)-DEPENDENT OXYGENASE SUPERFAMILY PROTEIN-RELATED"/>
    <property type="match status" value="1"/>
</dbReference>
<feature type="domain" description="Fe2OG dioxygenase" evidence="2">
    <location>
        <begin position="113"/>
        <end position="229"/>
    </location>
</feature>
<dbReference type="EMBL" id="BJWL01000022">
    <property type="protein sequence ID" value="GFZ11606.1"/>
    <property type="molecule type" value="Genomic_DNA"/>
</dbReference>
<comment type="similarity">
    <text evidence="1">Belongs to the iron/ascorbate-dependent oxidoreductase family.</text>
</comment>
<accession>A0A7J0GLA9</accession>
<keyword evidence="4" id="KW-1185">Reference proteome</keyword>
<comment type="caution">
    <text evidence="3">The sequence shown here is derived from an EMBL/GenBank/DDBJ whole genome shotgun (WGS) entry which is preliminary data.</text>
</comment>
<proteinExistence type="inferred from homology"/>
<dbReference type="InterPro" id="IPR050231">
    <property type="entry name" value="Iron_ascorbate_oxido_reductase"/>
</dbReference>
<evidence type="ECO:0000256" key="1">
    <source>
        <dbReference type="RuleBase" id="RU003682"/>
    </source>
</evidence>
<organism evidence="3 4">
    <name type="scientific">Actinidia rufa</name>
    <dbReference type="NCBI Taxonomy" id="165716"/>
    <lineage>
        <taxon>Eukaryota</taxon>
        <taxon>Viridiplantae</taxon>
        <taxon>Streptophyta</taxon>
        <taxon>Embryophyta</taxon>
        <taxon>Tracheophyta</taxon>
        <taxon>Spermatophyta</taxon>
        <taxon>Magnoliopsida</taxon>
        <taxon>eudicotyledons</taxon>
        <taxon>Gunneridae</taxon>
        <taxon>Pentapetalae</taxon>
        <taxon>asterids</taxon>
        <taxon>Ericales</taxon>
        <taxon>Actinidiaceae</taxon>
        <taxon>Actinidia</taxon>
    </lineage>
</organism>
<name>A0A7J0GLA9_9ERIC</name>
<dbReference type="OrthoDB" id="288590at2759"/>
<protein>
    <submittedName>
        <fullName evidence="3">Gibberellin 2-oxidase 4</fullName>
    </submittedName>
</protein>
<dbReference type="SUPFAM" id="SSF51197">
    <property type="entry name" value="Clavaminate synthase-like"/>
    <property type="match status" value="1"/>
</dbReference>